<accession>A0A2N9GEU6</accession>
<dbReference type="EMBL" id="OIVN01000393">
    <property type="protein sequence ID" value="SPC79518.1"/>
    <property type="molecule type" value="Genomic_DNA"/>
</dbReference>
<gene>
    <name evidence="2" type="ORF">FSB_LOCUS25526</name>
    <name evidence="1" type="ORF">FSB_LOCUS7400</name>
</gene>
<dbReference type="EMBL" id="OIVN01001783">
    <property type="protein sequence ID" value="SPC97644.1"/>
    <property type="molecule type" value="Genomic_DNA"/>
</dbReference>
<protein>
    <submittedName>
        <fullName evidence="2">Uncharacterized protein</fullName>
    </submittedName>
</protein>
<evidence type="ECO:0000313" key="2">
    <source>
        <dbReference type="EMBL" id="SPC97644.1"/>
    </source>
</evidence>
<organism evidence="2">
    <name type="scientific">Fagus sylvatica</name>
    <name type="common">Beechnut</name>
    <dbReference type="NCBI Taxonomy" id="28930"/>
    <lineage>
        <taxon>Eukaryota</taxon>
        <taxon>Viridiplantae</taxon>
        <taxon>Streptophyta</taxon>
        <taxon>Embryophyta</taxon>
        <taxon>Tracheophyta</taxon>
        <taxon>Spermatophyta</taxon>
        <taxon>Magnoliopsida</taxon>
        <taxon>eudicotyledons</taxon>
        <taxon>Gunneridae</taxon>
        <taxon>Pentapetalae</taxon>
        <taxon>rosids</taxon>
        <taxon>fabids</taxon>
        <taxon>Fagales</taxon>
        <taxon>Fagaceae</taxon>
        <taxon>Fagus</taxon>
    </lineage>
</organism>
<dbReference type="AlphaFoldDB" id="A0A2N9GEU6"/>
<sequence>MRTEASGVVASMPPCVCMPACRAQCAALRLPAWRWLAATPPSVFCASGPMVTRSSG</sequence>
<name>A0A2N9GEU6_FAGSY</name>
<proteinExistence type="predicted"/>
<evidence type="ECO:0000313" key="1">
    <source>
        <dbReference type="EMBL" id="SPC79518.1"/>
    </source>
</evidence>
<reference evidence="2" key="1">
    <citation type="submission" date="2018-02" db="EMBL/GenBank/DDBJ databases">
        <authorList>
            <person name="Cohen D.B."/>
            <person name="Kent A.D."/>
        </authorList>
    </citation>
    <scope>NUCLEOTIDE SEQUENCE</scope>
</reference>